<feature type="chain" id="PRO_5024295670" description="Alginate export domain-containing protein" evidence="1">
    <location>
        <begin position="21"/>
        <end position="451"/>
    </location>
</feature>
<dbReference type="SUPFAM" id="SSF56935">
    <property type="entry name" value="Porins"/>
    <property type="match status" value="1"/>
</dbReference>
<reference evidence="3 4" key="1">
    <citation type="submission" date="2019-05" db="EMBL/GenBank/DDBJ databases">
        <title>Verrucobacter flavum gen. nov., sp. nov. a new member of the family Verrucomicrobiaceae.</title>
        <authorList>
            <person name="Szuroczki S."/>
            <person name="Abbaszade G."/>
            <person name="Szabo A."/>
            <person name="Felfoldi T."/>
            <person name="Schumann P."/>
            <person name="Boka K."/>
            <person name="Keki Z."/>
            <person name="Toumi M."/>
            <person name="Toth E."/>
        </authorList>
    </citation>
    <scope>NUCLEOTIDE SEQUENCE [LARGE SCALE GENOMIC DNA]</scope>
    <source>
        <strain evidence="3 4">MG-N-17</strain>
    </source>
</reference>
<dbReference type="Pfam" id="PF13372">
    <property type="entry name" value="Alginate_exp"/>
    <property type="match status" value="1"/>
</dbReference>
<evidence type="ECO:0000256" key="1">
    <source>
        <dbReference type="SAM" id="SignalP"/>
    </source>
</evidence>
<dbReference type="Proteomes" id="UP000306196">
    <property type="component" value="Unassembled WGS sequence"/>
</dbReference>
<evidence type="ECO:0000313" key="4">
    <source>
        <dbReference type="Proteomes" id="UP000306196"/>
    </source>
</evidence>
<feature type="signal peptide" evidence="1">
    <location>
        <begin position="1"/>
        <end position="20"/>
    </location>
</feature>
<feature type="domain" description="Alginate export" evidence="2">
    <location>
        <begin position="48"/>
        <end position="438"/>
    </location>
</feature>
<dbReference type="AlphaFoldDB" id="A0A5R8KD08"/>
<evidence type="ECO:0000259" key="2">
    <source>
        <dbReference type="Pfam" id="PF13372"/>
    </source>
</evidence>
<keyword evidence="1" id="KW-0732">Signal</keyword>
<protein>
    <recommendedName>
        <fullName evidence="2">Alginate export domain-containing protein</fullName>
    </recommendedName>
</protein>
<dbReference type="InterPro" id="IPR025388">
    <property type="entry name" value="Alginate_export_dom"/>
</dbReference>
<dbReference type="EMBL" id="VAUV01000009">
    <property type="protein sequence ID" value="TLD70181.1"/>
    <property type="molecule type" value="Genomic_DNA"/>
</dbReference>
<comment type="caution">
    <text evidence="3">The sequence shown here is derived from an EMBL/GenBank/DDBJ whole genome shotgun (WGS) entry which is preliminary data.</text>
</comment>
<accession>A0A5R8KD08</accession>
<proteinExistence type="predicted"/>
<dbReference type="InterPro" id="IPR053728">
    <property type="entry name" value="Alginate_Permeability_Chnl"/>
</dbReference>
<sequence length="451" mass="50164">MKLSLPTCAFFVALSLPVMGGEKASTKEPVLPPPDDNPLSLLEGRVVFDFQERLRFEYRENNFDFNDSVNSLTDDSWLLQRARLGVKIKPTDFLTFYVQGQSSFEIDSDRPNVPGALGAEGDDPIDLRQAYVQIGDKNFNVTIGRQLLSFGDERLVGGFDWNNIGRTFDAVKLHYGAELWSLDAFASSVVVPDKDGFNDSDAFDGNETGRDQIFSGLYFSTKAVPVQVTDLYVFHLHESYAVGDSNFATLGVRVKADPAKLGGFDYESEMAFQFGDVKGKDLTAFAGHWGAGYVWLKSAWKPRLFVEYNYATGDSDPSDGDVGTFQNLFPTNHKFYGYMDVFSWQNIHNPAVSFSMMPSKTVKLQLDYHGFWIADTADSWYRANGVTAVRPVKAGADSFAGTELDFTVSWKAAKHLSFLAGYSHFFAGDYLKATGASDDADFAYVQMTIDF</sequence>
<keyword evidence="4" id="KW-1185">Reference proteome</keyword>
<dbReference type="Gene3D" id="2.40.160.100">
    <property type="match status" value="1"/>
</dbReference>
<organism evidence="3 4">
    <name type="scientific">Phragmitibacter flavus</name>
    <dbReference type="NCBI Taxonomy" id="2576071"/>
    <lineage>
        <taxon>Bacteria</taxon>
        <taxon>Pseudomonadati</taxon>
        <taxon>Verrucomicrobiota</taxon>
        <taxon>Verrucomicrobiia</taxon>
        <taxon>Verrucomicrobiales</taxon>
        <taxon>Verrucomicrobiaceae</taxon>
        <taxon>Phragmitibacter</taxon>
    </lineage>
</organism>
<gene>
    <name evidence="3" type="ORF">FEM03_13390</name>
</gene>
<evidence type="ECO:0000313" key="3">
    <source>
        <dbReference type="EMBL" id="TLD70181.1"/>
    </source>
</evidence>
<name>A0A5R8KD08_9BACT</name>
<dbReference type="OrthoDB" id="9764666at2"/>